<evidence type="ECO:0000259" key="2">
    <source>
        <dbReference type="Pfam" id="PF14730"/>
    </source>
</evidence>
<proteinExistence type="predicted"/>
<evidence type="ECO:0000313" key="3">
    <source>
        <dbReference type="EMBL" id="MCS5489303.1"/>
    </source>
</evidence>
<feature type="chain" id="PRO_5045446550" evidence="1">
    <location>
        <begin position="28"/>
        <end position="180"/>
    </location>
</feature>
<dbReference type="Gene3D" id="3.30.530.80">
    <property type="match status" value="1"/>
</dbReference>
<dbReference type="EMBL" id="JANWGH010000001">
    <property type="protein sequence ID" value="MCS5489303.1"/>
    <property type="molecule type" value="Genomic_DNA"/>
</dbReference>
<evidence type="ECO:0000256" key="1">
    <source>
        <dbReference type="SAM" id="SignalP"/>
    </source>
</evidence>
<dbReference type="Proteomes" id="UP001206788">
    <property type="component" value="Unassembled WGS sequence"/>
</dbReference>
<reference evidence="3 4" key="1">
    <citation type="submission" date="2022-08" db="EMBL/GenBank/DDBJ databases">
        <title>Algoriphagus sp. CAU 1643 isolated from mud.</title>
        <authorList>
            <person name="Kim W."/>
        </authorList>
    </citation>
    <scope>NUCLEOTIDE SEQUENCE [LARGE SCALE GENOMIC DNA]</scope>
    <source>
        <strain evidence="3 4">CAU 1643</strain>
    </source>
</reference>
<dbReference type="RefSeq" id="WP_259412976.1">
    <property type="nucleotide sequence ID" value="NZ_JANWGH010000001.1"/>
</dbReference>
<organism evidence="3 4">
    <name type="scientific">Algoriphagus limi</name>
    <dbReference type="NCBI Taxonomy" id="2975273"/>
    <lineage>
        <taxon>Bacteria</taxon>
        <taxon>Pseudomonadati</taxon>
        <taxon>Bacteroidota</taxon>
        <taxon>Cytophagia</taxon>
        <taxon>Cytophagales</taxon>
        <taxon>Cyclobacteriaceae</taxon>
        <taxon>Algoriphagus</taxon>
    </lineage>
</organism>
<gene>
    <name evidence="3" type="ORF">NY014_02610</name>
</gene>
<dbReference type="InterPro" id="IPR027823">
    <property type="entry name" value="DUF4468"/>
</dbReference>
<accession>A0ABT2G209</accession>
<keyword evidence="4" id="KW-1185">Reference proteome</keyword>
<feature type="domain" description="DUF4468" evidence="2">
    <location>
        <begin position="37"/>
        <end position="117"/>
    </location>
</feature>
<dbReference type="Pfam" id="PF14730">
    <property type="entry name" value="DUF4468"/>
    <property type="match status" value="1"/>
</dbReference>
<feature type="signal peptide" evidence="1">
    <location>
        <begin position="1"/>
        <end position="27"/>
    </location>
</feature>
<comment type="caution">
    <text evidence="3">The sequence shown here is derived from an EMBL/GenBank/DDBJ whole genome shotgun (WGS) entry which is preliminary data.</text>
</comment>
<keyword evidence="1" id="KW-0732">Signal</keyword>
<name>A0ABT2G209_9BACT</name>
<evidence type="ECO:0000313" key="4">
    <source>
        <dbReference type="Proteomes" id="UP001206788"/>
    </source>
</evidence>
<sequence>MKNKNLEKMKNVYLLFLAFFISFSAFSQEEFEYVLIDSLDQSKEELYSKARSFMAYSFKDSKSVIQMDDKEIGRIIGKGNITLNTKTGISKYPNILNFTITIDVRENRYRCIINEIYHDGLRNQNGFVGGLLTNEKPDCGYILLTRNAWRDIKEDAPKLFEEFLKEFQSHMNSKSKVDDF</sequence>
<protein>
    <submittedName>
        <fullName evidence="3">DUF4468 domain-containing protein</fullName>
    </submittedName>
</protein>